<dbReference type="Proteomes" id="UP000314986">
    <property type="component" value="Unassembled WGS sequence"/>
</dbReference>
<evidence type="ECO:0000256" key="2">
    <source>
        <dbReference type="ARBA" id="ARBA00022723"/>
    </source>
</evidence>
<evidence type="ECO:0008006" key="10">
    <source>
        <dbReference type="Google" id="ProtNLM"/>
    </source>
</evidence>
<dbReference type="GO" id="GO:0019829">
    <property type="term" value="F:ATPase-coupled monoatomic cation transmembrane transporter activity"/>
    <property type="evidence" value="ECO:0007669"/>
    <property type="project" value="TreeGrafter"/>
</dbReference>
<keyword evidence="9" id="KW-1185">Reference proteome</keyword>
<dbReference type="PANTHER" id="PTHR45630">
    <property type="entry name" value="CATION-TRANSPORTING ATPASE-RELATED"/>
    <property type="match status" value="1"/>
</dbReference>
<dbReference type="SUPFAM" id="SSF81665">
    <property type="entry name" value="Calcium ATPase, transmembrane domain M"/>
    <property type="match status" value="1"/>
</dbReference>
<evidence type="ECO:0000256" key="3">
    <source>
        <dbReference type="ARBA" id="ARBA00022741"/>
    </source>
</evidence>
<dbReference type="GO" id="GO:0046872">
    <property type="term" value="F:metal ion binding"/>
    <property type="evidence" value="ECO:0007669"/>
    <property type="project" value="UniProtKB-KW"/>
</dbReference>
<accession>A0A4W3I6Z7</accession>
<evidence type="ECO:0000256" key="1">
    <source>
        <dbReference type="ARBA" id="ARBA00004141"/>
    </source>
</evidence>
<dbReference type="GO" id="GO:0015203">
    <property type="term" value="F:polyamine transmembrane transporter activity"/>
    <property type="evidence" value="ECO:0007669"/>
    <property type="project" value="TreeGrafter"/>
</dbReference>
<name>A0A4W3I6Z7_CALMI</name>
<evidence type="ECO:0000256" key="7">
    <source>
        <dbReference type="SAM" id="Phobius"/>
    </source>
</evidence>
<proteinExistence type="predicted"/>
<dbReference type="InterPro" id="IPR006544">
    <property type="entry name" value="P-type_TPase_V"/>
</dbReference>
<dbReference type="GO" id="GO:0005524">
    <property type="term" value="F:ATP binding"/>
    <property type="evidence" value="ECO:0007669"/>
    <property type="project" value="UniProtKB-KW"/>
</dbReference>
<keyword evidence="7" id="KW-1133">Transmembrane helix</keyword>
<dbReference type="STRING" id="7868.ENSCMIP00000023231"/>
<feature type="transmembrane region" description="Helical" evidence="7">
    <location>
        <begin position="92"/>
        <end position="109"/>
    </location>
</feature>
<dbReference type="InterPro" id="IPR023298">
    <property type="entry name" value="ATPase_P-typ_TM_dom_sf"/>
</dbReference>
<evidence type="ECO:0000256" key="5">
    <source>
        <dbReference type="ARBA" id="ARBA00022842"/>
    </source>
</evidence>
<protein>
    <recommendedName>
        <fullName evidence="10">Cation-transporting P-type ATPase N-terminal domain-containing protein</fullName>
    </recommendedName>
</protein>
<comment type="subcellular location">
    <subcellularLocation>
        <location evidence="1">Membrane</location>
        <topology evidence="1">Multi-pass membrane protein</topology>
    </subcellularLocation>
</comment>
<organism evidence="8 9">
    <name type="scientific">Callorhinchus milii</name>
    <name type="common">Ghost shark</name>
    <dbReference type="NCBI Taxonomy" id="7868"/>
    <lineage>
        <taxon>Eukaryota</taxon>
        <taxon>Metazoa</taxon>
        <taxon>Chordata</taxon>
        <taxon>Craniata</taxon>
        <taxon>Vertebrata</taxon>
        <taxon>Chondrichthyes</taxon>
        <taxon>Holocephali</taxon>
        <taxon>Chimaeriformes</taxon>
        <taxon>Callorhinchidae</taxon>
        <taxon>Callorhinchus</taxon>
    </lineage>
</organism>
<dbReference type="GO" id="GO:0006874">
    <property type="term" value="P:intracellular calcium ion homeostasis"/>
    <property type="evidence" value="ECO:0007669"/>
    <property type="project" value="TreeGrafter"/>
</dbReference>
<evidence type="ECO:0000256" key="6">
    <source>
        <dbReference type="ARBA" id="ARBA00022967"/>
    </source>
</evidence>
<keyword evidence="3" id="KW-0547">Nucleotide-binding</keyword>
<keyword evidence="2" id="KW-0479">Metal-binding</keyword>
<reference evidence="8" key="5">
    <citation type="submission" date="2025-09" db="UniProtKB">
        <authorList>
            <consortium name="Ensembl"/>
        </authorList>
    </citation>
    <scope>IDENTIFICATION</scope>
</reference>
<dbReference type="Ensembl" id="ENSCMIT00000023628.1">
    <property type="protein sequence ID" value="ENSCMIP00000023231.1"/>
    <property type="gene ID" value="ENSCMIG00000010408.1"/>
</dbReference>
<reference evidence="8" key="4">
    <citation type="submission" date="2025-08" db="UniProtKB">
        <authorList>
            <consortium name="Ensembl"/>
        </authorList>
    </citation>
    <scope>IDENTIFICATION</scope>
</reference>
<dbReference type="InParanoid" id="A0A4W3I6Z7"/>
<evidence type="ECO:0000256" key="4">
    <source>
        <dbReference type="ARBA" id="ARBA00022840"/>
    </source>
</evidence>
<sequence>NGSIPKQIVYCKHLIFLLTLNLKQSFFLTPCFSLSPPPHPPPKCRRLIFGPNTIDIQIIPLWKLLCKEVLNPFYVFQVFSVCLWISNDYIEYSVAIIIMSLISIAFSVYEVRQVSFTSNWARTASRLHVHSHYTSSNLCESLRAFPRVNIAVSTARVTIFILT</sequence>
<keyword evidence="4" id="KW-0067">ATP-binding</keyword>
<reference evidence="9" key="3">
    <citation type="journal article" date="2014" name="Nature">
        <title>Elephant shark genome provides unique insights into gnathostome evolution.</title>
        <authorList>
            <consortium name="International Elephant Shark Genome Sequencing Consortium"/>
            <person name="Venkatesh B."/>
            <person name="Lee A.P."/>
            <person name="Ravi V."/>
            <person name="Maurya A.K."/>
            <person name="Lian M.M."/>
            <person name="Swann J.B."/>
            <person name="Ohta Y."/>
            <person name="Flajnik M.F."/>
            <person name="Sutoh Y."/>
            <person name="Kasahara M."/>
            <person name="Hoon S."/>
            <person name="Gangu V."/>
            <person name="Roy S.W."/>
            <person name="Irimia M."/>
            <person name="Korzh V."/>
            <person name="Kondrychyn I."/>
            <person name="Lim Z.W."/>
            <person name="Tay B.H."/>
            <person name="Tohari S."/>
            <person name="Kong K.W."/>
            <person name="Ho S."/>
            <person name="Lorente-Galdos B."/>
            <person name="Quilez J."/>
            <person name="Marques-Bonet T."/>
            <person name="Raney B.J."/>
            <person name="Ingham P.W."/>
            <person name="Tay A."/>
            <person name="Hillier L.W."/>
            <person name="Minx P."/>
            <person name="Boehm T."/>
            <person name="Wilson R.K."/>
            <person name="Brenner S."/>
            <person name="Warren W.C."/>
        </authorList>
    </citation>
    <scope>NUCLEOTIDE SEQUENCE [LARGE SCALE GENOMIC DNA]</scope>
</reference>
<keyword evidence="7" id="KW-0472">Membrane</keyword>
<evidence type="ECO:0000313" key="8">
    <source>
        <dbReference type="Ensembl" id="ENSCMIP00000023231.1"/>
    </source>
</evidence>
<dbReference type="GO" id="GO:0140358">
    <property type="term" value="F:P-type transmembrane transporter activity"/>
    <property type="evidence" value="ECO:0007669"/>
    <property type="project" value="InterPro"/>
</dbReference>
<keyword evidence="6" id="KW-1278">Translocase</keyword>
<evidence type="ECO:0000313" key="9">
    <source>
        <dbReference type="Proteomes" id="UP000314986"/>
    </source>
</evidence>
<keyword evidence="7" id="KW-0812">Transmembrane</keyword>
<keyword evidence="5" id="KW-0460">Magnesium</keyword>
<reference evidence="9" key="1">
    <citation type="journal article" date="2006" name="Science">
        <title>Ancient noncoding elements conserved in the human genome.</title>
        <authorList>
            <person name="Venkatesh B."/>
            <person name="Kirkness E.F."/>
            <person name="Loh Y.H."/>
            <person name="Halpern A.L."/>
            <person name="Lee A.P."/>
            <person name="Johnson J."/>
            <person name="Dandona N."/>
            <person name="Viswanathan L.D."/>
            <person name="Tay A."/>
            <person name="Venter J.C."/>
            <person name="Strausberg R.L."/>
            <person name="Brenner S."/>
        </authorList>
    </citation>
    <scope>NUCLEOTIDE SEQUENCE [LARGE SCALE GENOMIC DNA]</scope>
</reference>
<reference evidence="9" key="2">
    <citation type="journal article" date="2007" name="PLoS Biol.">
        <title>Survey sequencing and comparative analysis of the elephant shark (Callorhinchus milii) genome.</title>
        <authorList>
            <person name="Venkatesh B."/>
            <person name="Kirkness E.F."/>
            <person name="Loh Y.H."/>
            <person name="Halpern A.L."/>
            <person name="Lee A.P."/>
            <person name="Johnson J."/>
            <person name="Dandona N."/>
            <person name="Viswanathan L.D."/>
            <person name="Tay A."/>
            <person name="Venter J.C."/>
            <person name="Strausberg R.L."/>
            <person name="Brenner S."/>
        </authorList>
    </citation>
    <scope>NUCLEOTIDE SEQUENCE [LARGE SCALE GENOMIC DNA]</scope>
</reference>
<dbReference type="AlphaFoldDB" id="A0A4W3I6Z7"/>
<dbReference type="GeneTree" id="ENSGT00940000159448"/>
<dbReference type="PANTHER" id="PTHR45630:SF1">
    <property type="entry name" value="CATION-TRANSPORTING ATPASE 13A4-RELATED"/>
    <property type="match status" value="1"/>
</dbReference>
<dbReference type="GO" id="GO:0031902">
    <property type="term" value="C:late endosome membrane"/>
    <property type="evidence" value="ECO:0007669"/>
    <property type="project" value="TreeGrafter"/>
</dbReference>